<keyword evidence="2" id="KW-0812">Transmembrane</keyword>
<feature type="region of interest" description="Disordered" evidence="1">
    <location>
        <begin position="140"/>
        <end position="160"/>
    </location>
</feature>
<organism evidence="3 4">
    <name type="scientific">Micromonospora inyonensis</name>
    <dbReference type="NCBI Taxonomy" id="47866"/>
    <lineage>
        <taxon>Bacteria</taxon>
        <taxon>Bacillati</taxon>
        <taxon>Actinomycetota</taxon>
        <taxon>Actinomycetes</taxon>
        <taxon>Micromonosporales</taxon>
        <taxon>Micromonosporaceae</taxon>
        <taxon>Micromonospora</taxon>
    </lineage>
</organism>
<protein>
    <submittedName>
        <fullName evidence="3">Uncharacterized protein</fullName>
    </submittedName>
</protein>
<dbReference type="STRING" id="47866.GA0074694_4322"/>
<gene>
    <name evidence="3" type="ORF">GA0074694_4322</name>
</gene>
<feature type="compositionally biased region" description="Low complexity" evidence="1">
    <location>
        <begin position="145"/>
        <end position="158"/>
    </location>
</feature>
<keyword evidence="4" id="KW-1185">Reference proteome</keyword>
<evidence type="ECO:0000313" key="3">
    <source>
        <dbReference type="EMBL" id="SCL25777.1"/>
    </source>
</evidence>
<dbReference type="AlphaFoldDB" id="A0A1C6S8H1"/>
<dbReference type="InterPro" id="IPR008971">
    <property type="entry name" value="HSP40/DnaJ_pept-bd"/>
</dbReference>
<dbReference type="EMBL" id="FMHU01000002">
    <property type="protein sequence ID" value="SCL25777.1"/>
    <property type="molecule type" value="Genomic_DNA"/>
</dbReference>
<reference evidence="4" key="1">
    <citation type="submission" date="2016-06" db="EMBL/GenBank/DDBJ databases">
        <authorList>
            <person name="Varghese N."/>
        </authorList>
    </citation>
    <scope>NUCLEOTIDE SEQUENCE [LARGE SCALE GENOMIC DNA]</scope>
    <source>
        <strain evidence="4">DSM 46123</strain>
    </source>
</reference>
<proteinExistence type="predicted"/>
<accession>A0A1C6S8H1</accession>
<dbReference type="GO" id="GO:0051082">
    <property type="term" value="F:unfolded protein binding"/>
    <property type="evidence" value="ECO:0007669"/>
    <property type="project" value="InterPro"/>
</dbReference>
<feature type="transmembrane region" description="Helical" evidence="2">
    <location>
        <begin position="108"/>
        <end position="130"/>
    </location>
</feature>
<evidence type="ECO:0000256" key="2">
    <source>
        <dbReference type="SAM" id="Phobius"/>
    </source>
</evidence>
<sequence length="423" mass="43536">MEPEAYLTLELGPDEVGAETVKTVVLPWSGHAATVRVPAGTVDGSMLRLPGLGPAGPDGSPQDAYVRVRVNATPAQFGPPPQFGPLPGPPQHGPPVLAPAQPARRRTVLVAAAAVVAVLVCCGLPLAFFLDGDDEDGAPVAGVRSGAPSVAPSPSAAPMTPDQYQTVLTSTDQALTTGFRTLAAAKSPTAVRTAASNLATTAGTQHQALDDVVPPASVATAHDTLVDALDDLAAALTGTGTGTSGRACLGPAAVARVSRETAADQLRAAAQALATADPTRAYQVGSFVPKETKDGNRRLGNGSYVKRTKGGLGQLKIDNGGADAVISIVRGKTAVTRVYVRSKSTFTVRGVRDGTYQIFMTSGKDWDARNKAFSRDCDFEKFDDPLTFSTTSRTYTSWTLSLTPVVGGNASTSSVDPDQFPGG</sequence>
<evidence type="ECO:0000256" key="1">
    <source>
        <dbReference type="SAM" id="MobiDB-lite"/>
    </source>
</evidence>
<dbReference type="Gene3D" id="2.60.260.20">
    <property type="entry name" value="Urease metallochaperone UreE, N-terminal domain"/>
    <property type="match status" value="1"/>
</dbReference>
<dbReference type="RefSeq" id="WP_091461071.1">
    <property type="nucleotide sequence ID" value="NZ_FMHU01000002.1"/>
</dbReference>
<keyword evidence="2" id="KW-1133">Transmembrane helix</keyword>
<evidence type="ECO:0000313" key="4">
    <source>
        <dbReference type="Proteomes" id="UP000198906"/>
    </source>
</evidence>
<keyword evidence="2" id="KW-0472">Membrane</keyword>
<dbReference type="Proteomes" id="UP000198906">
    <property type="component" value="Unassembled WGS sequence"/>
</dbReference>
<dbReference type="SUPFAM" id="SSF49493">
    <property type="entry name" value="HSP40/DnaJ peptide-binding domain"/>
    <property type="match status" value="1"/>
</dbReference>
<dbReference type="GO" id="GO:0006457">
    <property type="term" value="P:protein folding"/>
    <property type="evidence" value="ECO:0007669"/>
    <property type="project" value="InterPro"/>
</dbReference>
<name>A0A1C6S8H1_9ACTN</name>